<name>A0AAU8EMQ1_9MICC</name>
<protein>
    <recommendedName>
        <fullName evidence="2">Ribosomally synthesized peptide with SipW-like signal peptide</fullName>
    </recommendedName>
</protein>
<dbReference type="RefSeq" id="WP_353711358.1">
    <property type="nucleotide sequence ID" value="NZ_CP159279.1"/>
</dbReference>
<evidence type="ECO:0000313" key="1">
    <source>
        <dbReference type="EMBL" id="XCH10892.1"/>
    </source>
</evidence>
<evidence type="ECO:0008006" key="2">
    <source>
        <dbReference type="Google" id="ProtNLM"/>
    </source>
</evidence>
<dbReference type="AlphaFoldDB" id="A0AAU8EMQ1"/>
<dbReference type="EMBL" id="CP159279">
    <property type="protein sequence ID" value="XCH10892.1"/>
    <property type="molecule type" value="Genomic_DNA"/>
</dbReference>
<organism evidence="1">
    <name type="scientific">Arthrobacter sp. K5</name>
    <dbReference type="NCBI Taxonomy" id="2839623"/>
    <lineage>
        <taxon>Bacteria</taxon>
        <taxon>Bacillati</taxon>
        <taxon>Actinomycetota</taxon>
        <taxon>Actinomycetes</taxon>
        <taxon>Micrococcales</taxon>
        <taxon>Micrococcaceae</taxon>
        <taxon>Arthrobacter</taxon>
    </lineage>
</organism>
<accession>A0AAU8EMQ1</accession>
<gene>
    <name evidence="1" type="ORF">ABRP34_19110</name>
</gene>
<reference evidence="1" key="1">
    <citation type="submission" date="2024-06" db="EMBL/GenBank/DDBJ databases">
        <title>Biodegradation of dimethachlon by Arthrobacter sp. K5: mechanistic insights and ecological implications.</title>
        <authorList>
            <person name="Hu S."/>
            <person name="Lu P."/>
        </authorList>
    </citation>
    <scope>NUCLEOTIDE SEQUENCE</scope>
    <source>
        <strain evidence="1">K5</strain>
    </source>
</reference>
<sequence>MGIPRHLRAAAVVAAAVLLGLLTVQGSYALWSAAASAAPGTVTSASFDVNLSGPSTPSTNMTLAGGQSAIVSVNPSGSLTPGSAVYSNVAVTNSSDAGGQFNLNVATGPAAKSNVAPGDLAQYLTVSAKFAANAAACGTTAYTNIAASGLAPVAVTKLASTTLCFEVKLASNAPATVKGQSVTITIPLSATQLCGVPSGCA</sequence>
<proteinExistence type="predicted"/>